<dbReference type="OrthoDB" id="2411854at2759"/>
<dbReference type="AlphaFoldDB" id="A0A9P6LSA7"/>
<accession>A0A9P6LSA7</accession>
<dbReference type="EMBL" id="JAAAHW010010340">
    <property type="protein sequence ID" value="KAF9927296.1"/>
    <property type="molecule type" value="Genomic_DNA"/>
</dbReference>
<keyword evidence="3" id="KW-1185">Reference proteome</keyword>
<evidence type="ECO:0000313" key="2">
    <source>
        <dbReference type="EMBL" id="KAF9927296.1"/>
    </source>
</evidence>
<name>A0A9P6LSA7_9FUNG</name>
<reference evidence="2" key="1">
    <citation type="journal article" date="2020" name="Fungal Divers.">
        <title>Resolving the Mortierellaceae phylogeny through synthesis of multi-gene phylogenetics and phylogenomics.</title>
        <authorList>
            <person name="Vandepol N."/>
            <person name="Liber J."/>
            <person name="Desiro A."/>
            <person name="Na H."/>
            <person name="Kennedy M."/>
            <person name="Barry K."/>
            <person name="Grigoriev I.V."/>
            <person name="Miller A.N."/>
            <person name="O'Donnell K."/>
            <person name="Stajich J.E."/>
            <person name="Bonito G."/>
        </authorList>
    </citation>
    <scope>NUCLEOTIDE SEQUENCE</scope>
    <source>
        <strain evidence="2">MES-2147</strain>
    </source>
</reference>
<evidence type="ECO:0000256" key="1">
    <source>
        <dbReference type="SAM" id="MobiDB-lite"/>
    </source>
</evidence>
<sequence length="145" mass="16689">MAAKRDRPLQASRDQKPMSRLLKAVTTLRREVMDEVAIPGKYQMYFKPDKRALRKAESASATMPLDRSRPSKKVIAAKWKDSQTTDLEDDTPADIATDLQQQSKASSKRGFENVAWRALEQVYARNVIPHPYLHRDYLEILDTEE</sequence>
<dbReference type="Proteomes" id="UP000749646">
    <property type="component" value="Unassembled WGS sequence"/>
</dbReference>
<proteinExistence type="predicted"/>
<protein>
    <submittedName>
        <fullName evidence="2">Uncharacterized protein</fullName>
    </submittedName>
</protein>
<organism evidence="2 3">
    <name type="scientific">Modicella reniformis</name>
    <dbReference type="NCBI Taxonomy" id="1440133"/>
    <lineage>
        <taxon>Eukaryota</taxon>
        <taxon>Fungi</taxon>
        <taxon>Fungi incertae sedis</taxon>
        <taxon>Mucoromycota</taxon>
        <taxon>Mortierellomycotina</taxon>
        <taxon>Mortierellomycetes</taxon>
        <taxon>Mortierellales</taxon>
        <taxon>Mortierellaceae</taxon>
        <taxon>Modicella</taxon>
    </lineage>
</organism>
<gene>
    <name evidence="2" type="ORF">BGZ65_006858</name>
</gene>
<feature type="region of interest" description="Disordered" evidence="1">
    <location>
        <begin position="56"/>
        <end position="92"/>
    </location>
</feature>
<comment type="caution">
    <text evidence="2">The sequence shown here is derived from an EMBL/GenBank/DDBJ whole genome shotgun (WGS) entry which is preliminary data.</text>
</comment>
<evidence type="ECO:0000313" key="3">
    <source>
        <dbReference type="Proteomes" id="UP000749646"/>
    </source>
</evidence>